<evidence type="ECO:0000256" key="3">
    <source>
        <dbReference type="ARBA" id="ARBA00022741"/>
    </source>
</evidence>
<evidence type="ECO:0000256" key="4">
    <source>
        <dbReference type="ARBA" id="ARBA00022801"/>
    </source>
</evidence>
<dbReference type="Pfam" id="PF00664">
    <property type="entry name" value="ABC_membrane"/>
    <property type="match status" value="1"/>
</dbReference>
<evidence type="ECO:0000313" key="12">
    <source>
        <dbReference type="EMBL" id="UXI66707.1"/>
    </source>
</evidence>
<evidence type="ECO:0000259" key="11">
    <source>
        <dbReference type="PROSITE" id="PS50990"/>
    </source>
</evidence>
<name>A0ABY6BA90_9GAMM</name>
<evidence type="ECO:0000259" key="10">
    <source>
        <dbReference type="PROSITE" id="PS50929"/>
    </source>
</evidence>
<dbReference type="PANTHER" id="PTHR43394">
    <property type="entry name" value="ATP-DEPENDENT PERMEASE MDL1, MITOCHONDRIAL"/>
    <property type="match status" value="1"/>
</dbReference>
<feature type="domain" description="ABC transporter" evidence="9">
    <location>
        <begin position="470"/>
        <end position="694"/>
    </location>
</feature>
<reference evidence="12" key="1">
    <citation type="submission" date="2022-09" db="EMBL/GenBank/DDBJ databases">
        <title>Tahibacter sp. nov., isolated from a fresh water.</title>
        <authorList>
            <person name="Baek J.H."/>
            <person name="Lee J.K."/>
            <person name="Kim J.M."/>
            <person name="Jeon C.O."/>
        </authorList>
    </citation>
    <scope>NUCLEOTIDE SEQUENCE</scope>
    <source>
        <strain evidence="12">W38</strain>
    </source>
</reference>
<dbReference type="Gene3D" id="3.40.50.300">
    <property type="entry name" value="P-loop containing nucleotide triphosphate hydrolases"/>
    <property type="match status" value="1"/>
</dbReference>
<feature type="transmembrane region" description="Helical" evidence="8">
    <location>
        <begin position="288"/>
        <end position="311"/>
    </location>
</feature>
<dbReference type="InterPro" id="IPR011527">
    <property type="entry name" value="ABC1_TM_dom"/>
</dbReference>
<dbReference type="InterPro" id="IPR036640">
    <property type="entry name" value="ABC1_TM_sf"/>
</dbReference>
<dbReference type="PROSITE" id="PS50929">
    <property type="entry name" value="ABC_TM1F"/>
    <property type="match status" value="1"/>
</dbReference>
<dbReference type="InterPro" id="IPR003439">
    <property type="entry name" value="ABC_transporter-like_ATP-bd"/>
</dbReference>
<keyword evidence="2 8" id="KW-0812">Transmembrane</keyword>
<gene>
    <name evidence="12" type="ORF">N4264_18400</name>
</gene>
<dbReference type="Pfam" id="PF00005">
    <property type="entry name" value="ABC_tran"/>
    <property type="match status" value="1"/>
</dbReference>
<dbReference type="Pfam" id="PF03412">
    <property type="entry name" value="Peptidase_C39"/>
    <property type="match status" value="1"/>
</dbReference>
<dbReference type="InterPro" id="IPR003593">
    <property type="entry name" value="AAA+_ATPase"/>
</dbReference>
<evidence type="ECO:0000256" key="7">
    <source>
        <dbReference type="ARBA" id="ARBA00023136"/>
    </source>
</evidence>
<comment type="subcellular location">
    <subcellularLocation>
        <location evidence="1">Cell membrane</location>
        <topology evidence="1">Multi-pass membrane protein</topology>
    </subcellularLocation>
</comment>
<dbReference type="SMART" id="SM00382">
    <property type="entry name" value="AAA"/>
    <property type="match status" value="1"/>
</dbReference>
<keyword evidence="6 8" id="KW-1133">Transmembrane helix</keyword>
<dbReference type="InterPro" id="IPR017871">
    <property type="entry name" value="ABC_transporter-like_CS"/>
</dbReference>
<feature type="domain" description="Peptidase C39" evidence="11">
    <location>
        <begin position="4"/>
        <end position="123"/>
    </location>
</feature>
<accession>A0ABY6BA90</accession>
<dbReference type="CDD" id="cd18567">
    <property type="entry name" value="ABC_6TM_CvaB_RaxB_like"/>
    <property type="match status" value="1"/>
</dbReference>
<evidence type="ECO:0000256" key="2">
    <source>
        <dbReference type="ARBA" id="ARBA00022692"/>
    </source>
</evidence>
<evidence type="ECO:0000313" key="13">
    <source>
        <dbReference type="Proteomes" id="UP001064632"/>
    </source>
</evidence>
<dbReference type="Gene3D" id="3.90.70.10">
    <property type="entry name" value="Cysteine proteinases"/>
    <property type="match status" value="1"/>
</dbReference>
<feature type="domain" description="ABC transmembrane type-1" evidence="10">
    <location>
        <begin position="157"/>
        <end position="436"/>
    </location>
</feature>
<feature type="transmembrane region" description="Helical" evidence="8">
    <location>
        <begin position="187"/>
        <end position="204"/>
    </location>
</feature>
<evidence type="ECO:0000256" key="5">
    <source>
        <dbReference type="ARBA" id="ARBA00022840"/>
    </source>
</evidence>
<dbReference type="RefSeq" id="WP_261693687.1">
    <property type="nucleotide sequence ID" value="NZ_CP104694.1"/>
</dbReference>
<dbReference type="InterPro" id="IPR005074">
    <property type="entry name" value="Peptidase_C39"/>
</dbReference>
<dbReference type="PROSITE" id="PS50893">
    <property type="entry name" value="ABC_TRANSPORTER_2"/>
    <property type="match status" value="1"/>
</dbReference>
<evidence type="ECO:0000256" key="6">
    <source>
        <dbReference type="ARBA" id="ARBA00022989"/>
    </source>
</evidence>
<dbReference type="PROSITE" id="PS50990">
    <property type="entry name" value="PEPTIDASE_C39"/>
    <property type="match status" value="1"/>
</dbReference>
<sequence length="694" mass="76511">MILQNEVAECGLACLAMVAGYHGHRIDLHQMRGRFGMTVKGMTLKQLIAGAERLKMNTRAVRVDLDDVTRLQLPAVLHWNLSHFVVLVAIGRSGVKVHDPARGERWIDRDELSRSFTGVAVELTPRSDFVAVDESVQLRLGQLWSSARGLGGTALQIIGLALAIQVFALVMPYFLQLALDRVVPAQDHALLTAMGIGFAVLTLVKAGAEALRGWAVLYLGSSLNLQLGANLLRHLLTLPLEFFQKRSVGDLQSRFNALGQVRQTLTGGLIEGLVDGVMAMTTLLLMLLYSPSLAAIAIGAMALYSLLRWLLFRPMRNAMMDAIVQRARCDSQFLESLRAMLPIKTFGRESERLAAWQSLQSEAVNADARMTRWQLVNQVGNSVLAGLEHIILIWVGTLAVLNQQLTVGMLIAFLAYRQQFSMGCHGLVDKLLEYTLLSVQLSRLADIVFADAETNREGQGVVAERVRGEITLRNVGFRYSENEPWLFRHVNLQIRAGECLAFAGKSGKGKTTLLKIIMGLLQPGEGEVLLDGVDIRRIGLRDYRALCGAVMQEDHLVSGSLRDNICFQDPQPDSARIQACAELACIRDDIEAMPMRFDSLVGDMGGALSGGQQQRVLLARALYAEPRLLFLDEATSALDAMTEHRVNAHIRQLGITRIMIAHRRESLALADRVVDLERLSAEPAPAEWRQAVPA</sequence>
<keyword evidence="7 8" id="KW-0472">Membrane</keyword>
<dbReference type="SUPFAM" id="SSF52540">
    <property type="entry name" value="P-loop containing nucleoside triphosphate hydrolases"/>
    <property type="match status" value="1"/>
</dbReference>
<dbReference type="InterPro" id="IPR027417">
    <property type="entry name" value="P-loop_NTPase"/>
</dbReference>
<keyword evidence="5" id="KW-0067">ATP-binding</keyword>
<protein>
    <submittedName>
        <fullName evidence="12">Peptidase domain-containing ABC transporter</fullName>
    </submittedName>
</protein>
<dbReference type="SUPFAM" id="SSF90123">
    <property type="entry name" value="ABC transporter transmembrane region"/>
    <property type="match status" value="1"/>
</dbReference>
<dbReference type="Proteomes" id="UP001064632">
    <property type="component" value="Chromosome"/>
</dbReference>
<proteinExistence type="predicted"/>
<evidence type="ECO:0000259" key="9">
    <source>
        <dbReference type="PROSITE" id="PS50893"/>
    </source>
</evidence>
<dbReference type="EMBL" id="CP104694">
    <property type="protein sequence ID" value="UXI66707.1"/>
    <property type="molecule type" value="Genomic_DNA"/>
</dbReference>
<dbReference type="PROSITE" id="PS00211">
    <property type="entry name" value="ABC_TRANSPORTER_1"/>
    <property type="match status" value="1"/>
</dbReference>
<keyword evidence="4" id="KW-0378">Hydrolase</keyword>
<evidence type="ECO:0000256" key="8">
    <source>
        <dbReference type="SAM" id="Phobius"/>
    </source>
</evidence>
<dbReference type="InterPro" id="IPR039421">
    <property type="entry name" value="Type_1_exporter"/>
</dbReference>
<evidence type="ECO:0000256" key="1">
    <source>
        <dbReference type="ARBA" id="ARBA00004651"/>
    </source>
</evidence>
<keyword evidence="13" id="KW-1185">Reference proteome</keyword>
<dbReference type="Gene3D" id="1.20.1560.10">
    <property type="entry name" value="ABC transporter type 1, transmembrane domain"/>
    <property type="match status" value="1"/>
</dbReference>
<keyword evidence="3" id="KW-0547">Nucleotide-binding</keyword>
<feature type="transmembrane region" description="Helical" evidence="8">
    <location>
        <begin position="154"/>
        <end position="175"/>
    </location>
</feature>
<dbReference type="PANTHER" id="PTHR43394:SF1">
    <property type="entry name" value="ATP-BINDING CASSETTE SUB-FAMILY B MEMBER 10, MITOCHONDRIAL"/>
    <property type="match status" value="1"/>
</dbReference>
<organism evidence="12 13">
    <name type="scientific">Tahibacter amnicola</name>
    <dbReference type="NCBI Taxonomy" id="2976241"/>
    <lineage>
        <taxon>Bacteria</taxon>
        <taxon>Pseudomonadati</taxon>
        <taxon>Pseudomonadota</taxon>
        <taxon>Gammaproteobacteria</taxon>
        <taxon>Lysobacterales</taxon>
        <taxon>Rhodanobacteraceae</taxon>
        <taxon>Tahibacter</taxon>
    </lineage>
</organism>